<dbReference type="EMBL" id="JAPXFL010000009">
    <property type="protein sequence ID" value="KAK9501542.1"/>
    <property type="molecule type" value="Genomic_DNA"/>
</dbReference>
<evidence type="ECO:0000313" key="2">
    <source>
        <dbReference type="EMBL" id="KAK9501542.1"/>
    </source>
</evidence>
<protein>
    <submittedName>
        <fullName evidence="2">Uncharacterized protein</fullName>
    </submittedName>
</protein>
<dbReference type="AlphaFoldDB" id="A0AAW1CT56"/>
<sequence length="149" mass="16817">MMKFLVIIAALCVFIQAAKVDELSTKLNEYQKTIDDIRSEQLKRAIDIILQKKQLAKEVKGDEGVQCVQNEATNYLLKIETNNVDSTKAIYKEIKDYQDALKNGQSEKVEAALNDSFPKEFESVLTKLQANGESITLEFVRVANQCRGV</sequence>
<comment type="caution">
    <text evidence="2">The sequence shown here is derived from an EMBL/GenBank/DDBJ whole genome shotgun (WGS) entry which is preliminary data.</text>
</comment>
<evidence type="ECO:0000256" key="1">
    <source>
        <dbReference type="SAM" id="SignalP"/>
    </source>
</evidence>
<keyword evidence="1" id="KW-0732">Signal</keyword>
<gene>
    <name evidence="2" type="ORF">O3M35_012249</name>
</gene>
<evidence type="ECO:0000313" key="3">
    <source>
        <dbReference type="Proteomes" id="UP001461498"/>
    </source>
</evidence>
<reference evidence="2 3" key="1">
    <citation type="submission" date="2022-12" db="EMBL/GenBank/DDBJ databases">
        <title>Chromosome-level genome assembly of true bugs.</title>
        <authorList>
            <person name="Ma L."/>
            <person name="Li H."/>
        </authorList>
    </citation>
    <scope>NUCLEOTIDE SEQUENCE [LARGE SCALE GENOMIC DNA]</scope>
    <source>
        <strain evidence="2">Lab_2022b</strain>
    </source>
</reference>
<dbReference type="Proteomes" id="UP001461498">
    <property type="component" value="Unassembled WGS sequence"/>
</dbReference>
<accession>A0AAW1CT56</accession>
<proteinExistence type="predicted"/>
<feature type="signal peptide" evidence="1">
    <location>
        <begin position="1"/>
        <end position="17"/>
    </location>
</feature>
<keyword evidence="3" id="KW-1185">Reference proteome</keyword>
<name>A0AAW1CT56_9HEMI</name>
<feature type="chain" id="PRO_5043743731" evidence="1">
    <location>
        <begin position="18"/>
        <end position="149"/>
    </location>
</feature>
<organism evidence="2 3">
    <name type="scientific">Rhynocoris fuscipes</name>
    <dbReference type="NCBI Taxonomy" id="488301"/>
    <lineage>
        <taxon>Eukaryota</taxon>
        <taxon>Metazoa</taxon>
        <taxon>Ecdysozoa</taxon>
        <taxon>Arthropoda</taxon>
        <taxon>Hexapoda</taxon>
        <taxon>Insecta</taxon>
        <taxon>Pterygota</taxon>
        <taxon>Neoptera</taxon>
        <taxon>Paraneoptera</taxon>
        <taxon>Hemiptera</taxon>
        <taxon>Heteroptera</taxon>
        <taxon>Panheteroptera</taxon>
        <taxon>Cimicomorpha</taxon>
        <taxon>Reduviidae</taxon>
        <taxon>Harpactorinae</taxon>
        <taxon>Harpactorini</taxon>
        <taxon>Rhynocoris</taxon>
    </lineage>
</organism>